<keyword evidence="3" id="KW-1185">Reference proteome</keyword>
<dbReference type="Proteomes" id="UP000006906">
    <property type="component" value="Chromosome 12"/>
</dbReference>
<evidence type="ECO:0000313" key="3">
    <source>
        <dbReference type="Proteomes" id="UP000006906"/>
    </source>
</evidence>
<dbReference type="RefSeq" id="XP_001693952.1">
    <property type="nucleotide sequence ID" value="XM_001693900.2"/>
</dbReference>
<sequence length="106" mass="10198">MADRGAAPAGGTTAGDGRTRVPGTALGFHPHQGGDGHTAAAGTGGGSSGTETRTGAGAGAVAAPASDDAAAGAVAEEQSYSPPEVLVGVIERGLQHIMSPRRQELP</sequence>
<dbReference type="HOGENOM" id="CLU_2226963_0_0_1"/>
<dbReference type="AlphaFoldDB" id="A8IY66"/>
<evidence type="ECO:0000313" key="2">
    <source>
        <dbReference type="EMBL" id="PNW76171.1"/>
    </source>
</evidence>
<feature type="compositionally biased region" description="Low complexity" evidence="1">
    <location>
        <begin position="49"/>
        <end position="63"/>
    </location>
</feature>
<feature type="compositionally biased region" description="Low complexity" evidence="1">
    <location>
        <begin position="1"/>
        <end position="11"/>
    </location>
</feature>
<organism evidence="2 3">
    <name type="scientific">Chlamydomonas reinhardtii</name>
    <name type="common">Chlamydomonas smithii</name>
    <dbReference type="NCBI Taxonomy" id="3055"/>
    <lineage>
        <taxon>Eukaryota</taxon>
        <taxon>Viridiplantae</taxon>
        <taxon>Chlorophyta</taxon>
        <taxon>core chlorophytes</taxon>
        <taxon>Chlorophyceae</taxon>
        <taxon>CS clade</taxon>
        <taxon>Chlamydomonadales</taxon>
        <taxon>Chlamydomonadaceae</taxon>
        <taxon>Chlamydomonas</taxon>
    </lineage>
</organism>
<evidence type="ECO:0000256" key="1">
    <source>
        <dbReference type="SAM" id="MobiDB-lite"/>
    </source>
</evidence>
<dbReference type="InParanoid" id="A8IY66"/>
<accession>A8IY66</accession>
<gene>
    <name evidence="2" type="ORF">CHLRE_12g544950v5</name>
</gene>
<proteinExistence type="predicted"/>
<reference evidence="2 3" key="1">
    <citation type="journal article" date="2007" name="Science">
        <title>The Chlamydomonas genome reveals the evolution of key animal and plant functions.</title>
        <authorList>
            <person name="Merchant S.S."/>
            <person name="Prochnik S.E."/>
            <person name="Vallon O."/>
            <person name="Harris E.H."/>
            <person name="Karpowicz S.J."/>
            <person name="Witman G.B."/>
            <person name="Terry A."/>
            <person name="Salamov A."/>
            <person name="Fritz-Laylin L.K."/>
            <person name="Marechal-Drouard L."/>
            <person name="Marshall W.F."/>
            <person name="Qu L.H."/>
            <person name="Nelson D.R."/>
            <person name="Sanderfoot A.A."/>
            <person name="Spalding M.H."/>
            <person name="Kapitonov V.V."/>
            <person name="Ren Q."/>
            <person name="Ferris P."/>
            <person name="Lindquist E."/>
            <person name="Shapiro H."/>
            <person name="Lucas S.M."/>
            <person name="Grimwood J."/>
            <person name="Schmutz J."/>
            <person name="Cardol P."/>
            <person name="Cerutti H."/>
            <person name="Chanfreau G."/>
            <person name="Chen C.L."/>
            <person name="Cognat V."/>
            <person name="Croft M.T."/>
            <person name="Dent R."/>
            <person name="Dutcher S."/>
            <person name="Fernandez E."/>
            <person name="Fukuzawa H."/>
            <person name="Gonzalez-Ballester D."/>
            <person name="Gonzalez-Halphen D."/>
            <person name="Hallmann A."/>
            <person name="Hanikenne M."/>
            <person name="Hippler M."/>
            <person name="Inwood W."/>
            <person name="Jabbari K."/>
            <person name="Kalanon M."/>
            <person name="Kuras R."/>
            <person name="Lefebvre P.A."/>
            <person name="Lemaire S.D."/>
            <person name="Lobanov A.V."/>
            <person name="Lohr M."/>
            <person name="Manuell A."/>
            <person name="Meier I."/>
            <person name="Mets L."/>
            <person name="Mittag M."/>
            <person name="Mittelmeier T."/>
            <person name="Moroney J.V."/>
            <person name="Moseley J."/>
            <person name="Napoli C."/>
            <person name="Nedelcu A.M."/>
            <person name="Niyogi K."/>
            <person name="Novoselov S.V."/>
            <person name="Paulsen I.T."/>
            <person name="Pazour G."/>
            <person name="Purton S."/>
            <person name="Ral J.P."/>
            <person name="Riano-Pachon D.M."/>
            <person name="Riekhof W."/>
            <person name="Rymarquis L."/>
            <person name="Schroda M."/>
            <person name="Stern D."/>
            <person name="Umen J."/>
            <person name="Willows R."/>
            <person name="Wilson N."/>
            <person name="Zimmer S.L."/>
            <person name="Allmer J."/>
            <person name="Balk J."/>
            <person name="Bisova K."/>
            <person name="Chen C.J."/>
            <person name="Elias M."/>
            <person name="Gendler K."/>
            <person name="Hauser C."/>
            <person name="Lamb M.R."/>
            <person name="Ledford H."/>
            <person name="Long J.C."/>
            <person name="Minagawa J."/>
            <person name="Page M.D."/>
            <person name="Pan J."/>
            <person name="Pootakham W."/>
            <person name="Roje S."/>
            <person name="Rose A."/>
            <person name="Stahlberg E."/>
            <person name="Terauchi A.M."/>
            <person name="Yang P."/>
            <person name="Ball S."/>
            <person name="Bowler C."/>
            <person name="Dieckmann C.L."/>
            <person name="Gladyshev V.N."/>
            <person name="Green P."/>
            <person name="Jorgensen R."/>
            <person name="Mayfield S."/>
            <person name="Mueller-Roeber B."/>
            <person name="Rajamani S."/>
            <person name="Sayre R.T."/>
            <person name="Brokstein P."/>
            <person name="Dubchak I."/>
            <person name="Goodstein D."/>
            <person name="Hornick L."/>
            <person name="Huang Y.W."/>
            <person name="Jhaveri J."/>
            <person name="Luo Y."/>
            <person name="Martinez D."/>
            <person name="Ngau W.C."/>
            <person name="Otillar B."/>
            <person name="Poliakov A."/>
            <person name="Porter A."/>
            <person name="Szajkowski L."/>
            <person name="Werner G."/>
            <person name="Zhou K."/>
            <person name="Grigoriev I.V."/>
            <person name="Rokhsar D.S."/>
            <person name="Grossman A.R."/>
        </authorList>
    </citation>
    <scope>NUCLEOTIDE SEQUENCE [LARGE SCALE GENOMIC DNA]</scope>
    <source>
        <strain evidence="3">CC-503</strain>
    </source>
</reference>
<protein>
    <submittedName>
        <fullName evidence="2">Uncharacterized protein</fullName>
    </submittedName>
</protein>
<dbReference type="Gramene" id="PNW76171">
    <property type="protein sequence ID" value="PNW76171"/>
    <property type="gene ID" value="CHLRE_12g544950v5"/>
</dbReference>
<dbReference type="KEGG" id="cre:CHLRE_12g544950v5"/>
<dbReference type="GeneID" id="5719566"/>
<feature type="region of interest" description="Disordered" evidence="1">
    <location>
        <begin position="1"/>
        <end position="63"/>
    </location>
</feature>
<name>A8IY66_CHLRE</name>
<dbReference type="PaxDb" id="3055-EDP02888"/>
<dbReference type="EMBL" id="CM008973">
    <property type="protein sequence ID" value="PNW76171.1"/>
    <property type="molecule type" value="Genomic_DNA"/>
</dbReference>